<dbReference type="AlphaFoldDB" id="A0A9Q0LB05"/>
<dbReference type="OrthoDB" id="185175at2759"/>
<evidence type="ECO:0000313" key="4">
    <source>
        <dbReference type="Proteomes" id="UP001149090"/>
    </source>
</evidence>
<evidence type="ECO:0000259" key="2">
    <source>
        <dbReference type="PROSITE" id="PS50003"/>
    </source>
</evidence>
<dbReference type="Proteomes" id="UP001149090">
    <property type="component" value="Unassembled WGS sequence"/>
</dbReference>
<dbReference type="Pfam" id="PF00169">
    <property type="entry name" value="PH"/>
    <property type="match status" value="1"/>
</dbReference>
<protein>
    <recommendedName>
        <fullName evidence="2">PH domain-containing protein</fullName>
    </recommendedName>
</protein>
<dbReference type="Gene3D" id="2.30.29.30">
    <property type="entry name" value="Pleckstrin-homology domain (PH domain)/Phosphotyrosine-binding domain (PTB)"/>
    <property type="match status" value="1"/>
</dbReference>
<accession>A0A9Q0LB05</accession>
<comment type="caution">
    <text evidence="3">The sequence shown here is derived from an EMBL/GenBank/DDBJ whole genome shotgun (WGS) entry which is preliminary data.</text>
</comment>
<feature type="compositionally biased region" description="Polar residues" evidence="1">
    <location>
        <begin position="184"/>
        <end position="197"/>
    </location>
</feature>
<dbReference type="EMBL" id="JAPDFW010000103">
    <property type="protein sequence ID" value="KAJ5069577.1"/>
    <property type="molecule type" value="Genomic_DNA"/>
</dbReference>
<keyword evidence="4" id="KW-1185">Reference proteome</keyword>
<gene>
    <name evidence="3" type="ORF">M0811_02147</name>
</gene>
<feature type="region of interest" description="Disordered" evidence="1">
    <location>
        <begin position="177"/>
        <end position="197"/>
    </location>
</feature>
<dbReference type="SMART" id="SM00233">
    <property type="entry name" value="PH"/>
    <property type="match status" value="1"/>
</dbReference>
<evidence type="ECO:0000313" key="3">
    <source>
        <dbReference type="EMBL" id="KAJ5069577.1"/>
    </source>
</evidence>
<organism evidence="3 4">
    <name type="scientific">Anaeramoeba ignava</name>
    <name type="common">Anaerobic marine amoeba</name>
    <dbReference type="NCBI Taxonomy" id="1746090"/>
    <lineage>
        <taxon>Eukaryota</taxon>
        <taxon>Metamonada</taxon>
        <taxon>Anaeramoebidae</taxon>
        <taxon>Anaeramoeba</taxon>
    </lineage>
</organism>
<reference evidence="3" key="1">
    <citation type="submission" date="2022-10" db="EMBL/GenBank/DDBJ databases">
        <title>Novel sulphate-reducing endosymbionts in the free-living metamonad Anaeramoeba.</title>
        <authorList>
            <person name="Jerlstrom-Hultqvist J."/>
            <person name="Cepicka I."/>
            <person name="Gallot-Lavallee L."/>
            <person name="Salas-Leiva D."/>
            <person name="Curtis B.A."/>
            <person name="Zahonova K."/>
            <person name="Pipaliya S."/>
            <person name="Dacks J."/>
            <person name="Roger A.J."/>
        </authorList>
    </citation>
    <scope>NUCLEOTIDE SEQUENCE</scope>
    <source>
        <strain evidence="3">BMAN</strain>
    </source>
</reference>
<dbReference type="InterPro" id="IPR001849">
    <property type="entry name" value="PH_domain"/>
</dbReference>
<name>A0A9Q0LB05_ANAIG</name>
<sequence length="197" mass="23336">MEIEIGIEIGEKIYIEGFLLKKGLIVQSFRKRYFVANQFCIKYSKKENEKPRGIIFLSDIEKISMLEEKFLQIFTPTRIFFISCLTKINRDKWFKALNYLLIGYRQEVSLDDEYFQKRVQFQPETVSESEVEVEVEFESQLQSFSNGEEKINSFDLNKQNIPKREKLEREVFTVSNKKPETKSIKSNQEIAMNPNSN</sequence>
<dbReference type="PANTHER" id="PTHR14336">
    <property type="entry name" value="TANDEM PH DOMAIN CONTAINING PROTEIN"/>
    <property type="match status" value="1"/>
</dbReference>
<evidence type="ECO:0000256" key="1">
    <source>
        <dbReference type="SAM" id="MobiDB-lite"/>
    </source>
</evidence>
<proteinExistence type="predicted"/>
<dbReference type="InterPro" id="IPR051707">
    <property type="entry name" value="PI-Interact_SigTrans_Reg"/>
</dbReference>
<dbReference type="SUPFAM" id="SSF50729">
    <property type="entry name" value="PH domain-like"/>
    <property type="match status" value="1"/>
</dbReference>
<dbReference type="PROSITE" id="PS50003">
    <property type="entry name" value="PH_DOMAIN"/>
    <property type="match status" value="1"/>
</dbReference>
<feature type="domain" description="PH" evidence="2">
    <location>
        <begin position="12"/>
        <end position="102"/>
    </location>
</feature>
<dbReference type="InterPro" id="IPR011993">
    <property type="entry name" value="PH-like_dom_sf"/>
</dbReference>